<proteinExistence type="inferred from homology"/>
<dbReference type="CDD" id="cd11386">
    <property type="entry name" value="MCP_signal"/>
    <property type="match status" value="1"/>
</dbReference>
<evidence type="ECO:0000313" key="8">
    <source>
        <dbReference type="EMBL" id="BBF87662.1"/>
    </source>
</evidence>
<evidence type="ECO:0000256" key="1">
    <source>
        <dbReference type="ARBA" id="ARBA00004370"/>
    </source>
</evidence>
<dbReference type="KEGG" id="amah:DLM_4088"/>
<keyword evidence="5" id="KW-0472">Membrane</keyword>
<dbReference type="PRINTS" id="PR00260">
    <property type="entry name" value="CHEMTRNSDUCR"/>
</dbReference>
<comment type="subcellular location">
    <subcellularLocation>
        <location evidence="1">Membrane</location>
    </subcellularLocation>
</comment>
<name>A0A3G9GQ24_9NEIS</name>
<organism evidence="8 9">
    <name type="scientific">Aquitalea magnusonii</name>
    <dbReference type="NCBI Taxonomy" id="332411"/>
    <lineage>
        <taxon>Bacteria</taxon>
        <taxon>Pseudomonadati</taxon>
        <taxon>Pseudomonadota</taxon>
        <taxon>Betaproteobacteria</taxon>
        <taxon>Neisseriales</taxon>
        <taxon>Chromobacteriaceae</taxon>
        <taxon>Aquitalea</taxon>
    </lineage>
</organism>
<dbReference type="PROSITE" id="PS50885">
    <property type="entry name" value="HAMP"/>
    <property type="match status" value="1"/>
</dbReference>
<accession>A0A3G9GQ24</accession>
<gene>
    <name evidence="8" type="ORF">DLM_4088</name>
</gene>
<feature type="transmembrane region" description="Helical" evidence="5">
    <location>
        <begin position="186"/>
        <end position="209"/>
    </location>
</feature>
<dbReference type="SMART" id="SM00283">
    <property type="entry name" value="MA"/>
    <property type="match status" value="1"/>
</dbReference>
<keyword evidence="9" id="KW-1185">Reference proteome</keyword>
<feature type="domain" description="Methyl-accepting transducer" evidence="6">
    <location>
        <begin position="268"/>
        <end position="504"/>
    </location>
</feature>
<evidence type="ECO:0000256" key="4">
    <source>
        <dbReference type="PROSITE-ProRule" id="PRU00284"/>
    </source>
</evidence>
<dbReference type="RefSeq" id="WP_167467183.1">
    <property type="nucleotide sequence ID" value="NZ_AP018823.1"/>
</dbReference>
<dbReference type="Pfam" id="PF00015">
    <property type="entry name" value="MCPsignal"/>
    <property type="match status" value="1"/>
</dbReference>
<dbReference type="GO" id="GO:0007165">
    <property type="term" value="P:signal transduction"/>
    <property type="evidence" value="ECO:0007669"/>
    <property type="project" value="UniProtKB-KW"/>
</dbReference>
<reference evidence="9" key="1">
    <citation type="journal article" date="2017" name="Biotechnol. Biofuels">
        <title>Evaluation of environmental bacterial communities as a factor affecting the growth of duckweed Lemna minor.</title>
        <authorList>
            <person name="Ishizawa H."/>
            <person name="Kuroda M."/>
            <person name="Morikawa M."/>
            <person name="Ike M."/>
        </authorList>
    </citation>
    <scope>NUCLEOTIDE SEQUENCE [LARGE SCALE GENOMIC DNA]</scope>
    <source>
        <strain evidence="9">H3</strain>
    </source>
</reference>
<dbReference type="InterPro" id="IPR003660">
    <property type="entry name" value="HAMP_dom"/>
</dbReference>
<evidence type="ECO:0000259" key="6">
    <source>
        <dbReference type="PROSITE" id="PS50111"/>
    </source>
</evidence>
<dbReference type="GO" id="GO:0006935">
    <property type="term" value="P:chemotaxis"/>
    <property type="evidence" value="ECO:0007669"/>
    <property type="project" value="InterPro"/>
</dbReference>
<dbReference type="Proteomes" id="UP000198290">
    <property type="component" value="Chromosome"/>
</dbReference>
<dbReference type="InterPro" id="IPR024478">
    <property type="entry name" value="HlyB_4HB_MCP"/>
</dbReference>
<reference evidence="9" key="3">
    <citation type="journal article" date="2017" name="Plant Physiol. Biochem.">
        <title>Differential oxidative and antioxidative response of duckweed Lemna minor toward plant growth promoting/inhibiting bacteria.</title>
        <authorList>
            <person name="Ishizawa H."/>
            <person name="Kuroda M."/>
            <person name="Morikawa M."/>
            <person name="Ike M."/>
        </authorList>
    </citation>
    <scope>NUCLEOTIDE SEQUENCE [LARGE SCALE GENOMIC DNA]</scope>
    <source>
        <strain evidence="9">H3</strain>
    </source>
</reference>
<evidence type="ECO:0000313" key="9">
    <source>
        <dbReference type="Proteomes" id="UP000198290"/>
    </source>
</evidence>
<dbReference type="SUPFAM" id="SSF58104">
    <property type="entry name" value="Methyl-accepting chemotaxis protein (MCP) signaling domain"/>
    <property type="match status" value="1"/>
</dbReference>
<dbReference type="FunFam" id="1.10.287.950:FF:000001">
    <property type="entry name" value="Methyl-accepting chemotaxis sensory transducer"/>
    <property type="match status" value="1"/>
</dbReference>
<evidence type="ECO:0000259" key="7">
    <source>
        <dbReference type="PROSITE" id="PS50885"/>
    </source>
</evidence>
<dbReference type="EMBL" id="AP018823">
    <property type="protein sequence ID" value="BBF87662.1"/>
    <property type="molecule type" value="Genomic_DNA"/>
</dbReference>
<dbReference type="SMART" id="SM00304">
    <property type="entry name" value="HAMP"/>
    <property type="match status" value="2"/>
</dbReference>
<keyword evidence="5" id="KW-0812">Transmembrane</keyword>
<sequence>MSISQRISLLLAVLFAAIVSLSFTGIYGLNGAQDRFEFYQDNTAPSVKALSEINILTQKMRVQARDYLIFTAPERRAQAERRLNDAATRVTSLLDNYEKNYISDDTDLAMVKQDRQMFETYFNNTRKLLSAAAAGNTAAVQAGFSDGGDFRQSAITLEAQLEKHLDYNWKLGDVLREKNQQAYQRLLITQITISTLAIAFCLVFGSITIRNLRNRLNRLGEFIDHVTGKLDFTPRIKVTRDDELGKVADAMNKLLTRLQDSLNEINRGALSIASVSESLSQNASQVASAASQQSSASANVAATVEQMTVSVNHVADRASEANNMTVESGKLASDGVSVINDAATGIRNIAANISNAETLIRDLETRTQDIESVIQVIKDVADQTNLLALNAAIEAARAGEQGRGFAVVADEVRKLAERTASSTQEITSTIVNMRQSAESAVRGMQDVVGLVEHSVSNTTTANDAINRIQHSSQQASHVVGEITSAIQEQSVATNNIAQQVESIAQMAERSSISATDTAKLAQDLDQLSRALKGIVDTYTLSSAQTTLM</sequence>
<keyword evidence="2 4" id="KW-0807">Transducer</keyword>
<dbReference type="PROSITE" id="PS50111">
    <property type="entry name" value="CHEMOTAXIS_TRANSDUC_2"/>
    <property type="match status" value="1"/>
</dbReference>
<dbReference type="Gene3D" id="1.10.287.950">
    <property type="entry name" value="Methyl-accepting chemotaxis protein"/>
    <property type="match status" value="1"/>
</dbReference>
<dbReference type="CDD" id="cd06225">
    <property type="entry name" value="HAMP"/>
    <property type="match status" value="1"/>
</dbReference>
<keyword evidence="5" id="KW-1133">Transmembrane helix</keyword>
<dbReference type="AlphaFoldDB" id="A0A3G9GQ24"/>
<protein>
    <submittedName>
        <fullName evidence="8">Methyl-accepting chemotaxis protein</fullName>
    </submittedName>
</protein>
<evidence type="ECO:0000256" key="2">
    <source>
        <dbReference type="ARBA" id="ARBA00023224"/>
    </source>
</evidence>
<evidence type="ECO:0000256" key="5">
    <source>
        <dbReference type="SAM" id="Phobius"/>
    </source>
</evidence>
<reference evidence="8 9" key="2">
    <citation type="journal article" date="2017" name="Genome Announc.">
        <title>Draft genome sequence of Aquitalea magnusonii strain H3, a plant growth-promoting bacterium of duckweed Lemna minor.</title>
        <authorList>
            <person name="Ishizawa H."/>
            <person name="Kuroda M."/>
            <person name="Ike M."/>
        </authorList>
    </citation>
    <scope>NUCLEOTIDE SEQUENCE [LARGE SCALE GENOMIC DNA]</scope>
    <source>
        <strain evidence="8 9">H3</strain>
    </source>
</reference>
<dbReference type="GO" id="GO:0004888">
    <property type="term" value="F:transmembrane signaling receptor activity"/>
    <property type="evidence" value="ECO:0007669"/>
    <property type="project" value="InterPro"/>
</dbReference>
<dbReference type="PANTHER" id="PTHR32089">
    <property type="entry name" value="METHYL-ACCEPTING CHEMOTAXIS PROTEIN MCPB"/>
    <property type="match status" value="1"/>
</dbReference>
<dbReference type="Pfam" id="PF00672">
    <property type="entry name" value="HAMP"/>
    <property type="match status" value="1"/>
</dbReference>
<evidence type="ECO:0000256" key="3">
    <source>
        <dbReference type="ARBA" id="ARBA00029447"/>
    </source>
</evidence>
<dbReference type="GO" id="GO:0016020">
    <property type="term" value="C:membrane"/>
    <property type="evidence" value="ECO:0007669"/>
    <property type="project" value="UniProtKB-SubCell"/>
</dbReference>
<dbReference type="Pfam" id="PF12729">
    <property type="entry name" value="4HB_MCP_1"/>
    <property type="match status" value="1"/>
</dbReference>
<comment type="similarity">
    <text evidence="3">Belongs to the methyl-accepting chemotaxis (MCP) protein family.</text>
</comment>
<dbReference type="InterPro" id="IPR004090">
    <property type="entry name" value="Chemotax_Me-accpt_rcpt"/>
</dbReference>
<dbReference type="PANTHER" id="PTHR32089:SF112">
    <property type="entry name" value="LYSOZYME-LIKE PROTEIN-RELATED"/>
    <property type="match status" value="1"/>
</dbReference>
<feature type="domain" description="HAMP" evidence="7">
    <location>
        <begin position="210"/>
        <end position="263"/>
    </location>
</feature>
<dbReference type="InterPro" id="IPR004089">
    <property type="entry name" value="MCPsignal_dom"/>
</dbReference>